<evidence type="ECO:0000259" key="1">
    <source>
        <dbReference type="Pfam" id="PF01814"/>
    </source>
</evidence>
<gene>
    <name evidence="2" type="ORF">KME32_16810</name>
</gene>
<organism evidence="2 3">
    <name type="scientific">Mojavia pulchra JT2-VF2</name>
    <dbReference type="NCBI Taxonomy" id="287848"/>
    <lineage>
        <taxon>Bacteria</taxon>
        <taxon>Bacillati</taxon>
        <taxon>Cyanobacteriota</taxon>
        <taxon>Cyanophyceae</taxon>
        <taxon>Nostocales</taxon>
        <taxon>Nostocaceae</taxon>
    </lineage>
</organism>
<reference evidence="2" key="2">
    <citation type="journal article" date="2022" name="Microbiol. Resour. Announc.">
        <title>Metagenome Sequencing to Explore Phylogenomics of Terrestrial Cyanobacteria.</title>
        <authorList>
            <person name="Ward R.D."/>
            <person name="Stajich J.E."/>
            <person name="Johansen J.R."/>
            <person name="Huntemann M."/>
            <person name="Clum A."/>
            <person name="Foster B."/>
            <person name="Foster B."/>
            <person name="Roux S."/>
            <person name="Palaniappan K."/>
            <person name="Varghese N."/>
            <person name="Mukherjee S."/>
            <person name="Reddy T.B.K."/>
            <person name="Daum C."/>
            <person name="Copeland A."/>
            <person name="Chen I.A."/>
            <person name="Ivanova N.N."/>
            <person name="Kyrpides N.C."/>
            <person name="Shapiro N."/>
            <person name="Eloe-Fadrosh E.A."/>
            <person name="Pietrasiak N."/>
        </authorList>
    </citation>
    <scope>NUCLEOTIDE SEQUENCE</scope>
    <source>
        <strain evidence="2">JT2-VF2</strain>
    </source>
</reference>
<dbReference type="Pfam" id="PF01814">
    <property type="entry name" value="Hemerythrin"/>
    <property type="match status" value="1"/>
</dbReference>
<dbReference type="PANTHER" id="PTHR35585">
    <property type="entry name" value="HHE DOMAIN PROTEIN (AFU_ORTHOLOGUE AFUA_4G00730)"/>
    <property type="match status" value="1"/>
</dbReference>
<feature type="domain" description="Hemerythrin-like" evidence="1">
    <location>
        <begin position="202"/>
        <end position="311"/>
    </location>
</feature>
<dbReference type="AlphaFoldDB" id="A0A951UGR0"/>
<dbReference type="PANTHER" id="PTHR35585:SF1">
    <property type="entry name" value="HHE DOMAIN PROTEIN (AFU_ORTHOLOGUE AFUA_4G00730)"/>
    <property type="match status" value="1"/>
</dbReference>
<protein>
    <submittedName>
        <fullName evidence="2">Hemerythrin domain-containing protein</fullName>
    </submittedName>
</protein>
<dbReference type="CDD" id="cd12108">
    <property type="entry name" value="Hr-like"/>
    <property type="match status" value="1"/>
</dbReference>
<evidence type="ECO:0000313" key="3">
    <source>
        <dbReference type="Proteomes" id="UP000715781"/>
    </source>
</evidence>
<dbReference type="Proteomes" id="UP000715781">
    <property type="component" value="Unassembled WGS sequence"/>
</dbReference>
<proteinExistence type="predicted"/>
<dbReference type="EMBL" id="JAHHHN010000009">
    <property type="protein sequence ID" value="MBW4562772.1"/>
    <property type="molecule type" value="Genomic_DNA"/>
</dbReference>
<dbReference type="Gene3D" id="1.20.120.520">
    <property type="entry name" value="nmb1532 protein domain like"/>
    <property type="match status" value="1"/>
</dbReference>
<name>A0A951UGR0_9NOST</name>
<evidence type="ECO:0000313" key="2">
    <source>
        <dbReference type="EMBL" id="MBW4562772.1"/>
    </source>
</evidence>
<accession>A0A951UGR0</accession>
<dbReference type="InterPro" id="IPR012312">
    <property type="entry name" value="Hemerythrin-like"/>
</dbReference>
<comment type="caution">
    <text evidence="2">The sequence shown here is derived from an EMBL/GenBank/DDBJ whole genome shotgun (WGS) entry which is preliminary data.</text>
</comment>
<sequence>MSSTLDDSKRLAIAAQLADMKLLQNLLINNEQQFIEDCTDDDICDRLQDMLEDDQKNLGVIDTVIVQYGVKGEPNKTTQKMIEQVQKLMEDSELTLFEKVREHELLKHKQTMAGLLIHKAAQVVGADIEAAITPLNTVNFENRTHQEQLKGILEILGVRELTGKEAKQGLWARVQDAVAALTGVVGSVVTRTDDEMSIRDLLLMDHTKSDTLFVEIFSTDDPQKIQEYFGQLYKDIKVHGMAEEEVIYPAVRPYYEHTQEIYAQTDEVIQMLDEIKPLNPSSSEFKAKVEQLRTAVRTHINQEEKDIFPQLRHNFSHEQQKQMATEFKTVKSKLQDQMAASLNPTAT</sequence>
<reference evidence="2" key="1">
    <citation type="submission" date="2021-05" db="EMBL/GenBank/DDBJ databases">
        <authorList>
            <person name="Pietrasiak N."/>
            <person name="Ward R."/>
            <person name="Stajich J.E."/>
            <person name="Kurbessoian T."/>
        </authorList>
    </citation>
    <scope>NUCLEOTIDE SEQUENCE</scope>
    <source>
        <strain evidence="2">JT2-VF2</strain>
    </source>
</reference>